<keyword evidence="3" id="KW-0136">Cellulose degradation</keyword>
<dbReference type="PANTHER" id="PTHR31297">
    <property type="entry name" value="GLUCAN ENDO-1,6-BETA-GLUCOSIDASE B"/>
    <property type="match status" value="1"/>
</dbReference>
<dbReference type="GO" id="GO:0009986">
    <property type="term" value="C:cell surface"/>
    <property type="evidence" value="ECO:0007669"/>
    <property type="project" value="TreeGrafter"/>
</dbReference>
<dbReference type="PANTHER" id="PTHR31297:SF41">
    <property type="entry name" value="ENDOGLUCANASE, PUTATIVE (AFU_ORTHOLOGUE AFUA_5G01830)-RELATED"/>
    <property type="match status" value="1"/>
</dbReference>
<comment type="similarity">
    <text evidence="1 7">Belongs to the glycosyl hydrolase 5 (cellulase A) family.</text>
</comment>
<dbReference type="InterPro" id="IPR001547">
    <property type="entry name" value="Glyco_hydro_5"/>
</dbReference>
<reference evidence="9 10" key="1">
    <citation type="submission" date="2013-11" db="EMBL/GenBank/DDBJ databases">
        <title>Complete genome sequence of Clostridum sp. M2/40.</title>
        <authorList>
            <person name="Wibberg D."/>
            <person name="Puehler A."/>
            <person name="Schlueter A."/>
        </authorList>
    </citation>
    <scope>NUCLEOTIDE SEQUENCE [LARGE SCALE GENOMIC DNA]</scope>
    <source>
        <strain evidence="10">M2/40</strain>
    </source>
</reference>
<evidence type="ECO:0000259" key="8">
    <source>
        <dbReference type="Pfam" id="PF00150"/>
    </source>
</evidence>
<dbReference type="eggNOG" id="COG2730">
    <property type="taxonomic scope" value="Bacteria"/>
</dbReference>
<dbReference type="Pfam" id="PF00150">
    <property type="entry name" value="Cellulase"/>
    <property type="match status" value="1"/>
</dbReference>
<accession>W6S087</accession>
<evidence type="ECO:0000256" key="4">
    <source>
        <dbReference type="ARBA" id="ARBA00023277"/>
    </source>
</evidence>
<keyword evidence="5 7" id="KW-0326">Glycosidase</keyword>
<dbReference type="AlphaFoldDB" id="W6S087"/>
<dbReference type="EMBL" id="HG917869">
    <property type="protein sequence ID" value="CDM70321.1"/>
    <property type="molecule type" value="Genomic_DNA"/>
</dbReference>
<proteinExistence type="inferred from homology"/>
<evidence type="ECO:0000313" key="10">
    <source>
        <dbReference type="Proteomes" id="UP000019426"/>
    </source>
</evidence>
<dbReference type="Proteomes" id="UP000019426">
    <property type="component" value="Chromosome M2/40_rep2"/>
</dbReference>
<dbReference type="GO" id="GO:0005576">
    <property type="term" value="C:extracellular region"/>
    <property type="evidence" value="ECO:0007669"/>
    <property type="project" value="TreeGrafter"/>
</dbReference>
<evidence type="ECO:0000256" key="5">
    <source>
        <dbReference type="ARBA" id="ARBA00023295"/>
    </source>
</evidence>
<dbReference type="InterPro" id="IPR017853">
    <property type="entry name" value="GH"/>
</dbReference>
<dbReference type="Gene3D" id="3.20.20.80">
    <property type="entry name" value="Glycosidases"/>
    <property type="match status" value="1"/>
</dbReference>
<evidence type="ECO:0000256" key="3">
    <source>
        <dbReference type="ARBA" id="ARBA00023001"/>
    </source>
</evidence>
<protein>
    <submittedName>
        <fullName evidence="9">Endoglucanase A</fullName>
        <ecNumber evidence="9">3.2.1.4</ecNumber>
    </submittedName>
</protein>
<dbReference type="STRING" id="1216932.CM240_3204"/>
<dbReference type="GO" id="GO:0008810">
    <property type="term" value="F:cellulase activity"/>
    <property type="evidence" value="ECO:0007669"/>
    <property type="project" value="UniProtKB-EC"/>
</dbReference>
<name>W6S087_9CLOT</name>
<keyword evidence="4" id="KW-0119">Carbohydrate metabolism</keyword>
<keyword evidence="2 7" id="KW-0378">Hydrolase</keyword>
<dbReference type="InterPro" id="IPR018087">
    <property type="entry name" value="Glyco_hydro_5_CS"/>
</dbReference>
<dbReference type="KEGG" id="clt:CM240_3204"/>
<dbReference type="RefSeq" id="WP_051483904.1">
    <property type="nucleotide sequence ID" value="NZ_HG917869.1"/>
</dbReference>
<feature type="domain" description="Glycoside hydrolase family 5" evidence="8">
    <location>
        <begin position="38"/>
        <end position="318"/>
    </location>
</feature>
<sequence length="352" mass="40400">MSKIKSSKEIVDNMGIGWNLGNSLDSYSPWITSNNPLDYEVSWGNPVTTKAMIDKVIEGGFKTIRIPVTWDTHIGESPDYKINDTWMKRVKEVINYAISNNVYVILNLHHEDNWLIPSLEKEAEVTVKLKKIWIQIANEFIDYDDHLLFESFNEVREKGSPFEWTGGTKEGRAIANRYNAAVVKTIRSTGGNNSERSILIPTYAASGAYEAINDLIIPNSKNIIVSIHDYFPYNFAMNCSDEYATDKWGSDNDKKELIERLNLFYYTFVLKGIPVIIGEFGSTNKNNLSYRVEHSKCFVSYTKKRHIGCIWWDNNANSIGAENFGLFDRSNLNWYHPEIHNALINSYNNTDF</sequence>
<keyword evidence="10" id="KW-1185">Reference proteome</keyword>
<dbReference type="GO" id="GO:0008422">
    <property type="term" value="F:beta-glucosidase activity"/>
    <property type="evidence" value="ECO:0007669"/>
    <property type="project" value="TreeGrafter"/>
</dbReference>
<dbReference type="GO" id="GO:0030245">
    <property type="term" value="P:cellulose catabolic process"/>
    <property type="evidence" value="ECO:0007669"/>
    <property type="project" value="UniProtKB-KW"/>
</dbReference>
<evidence type="ECO:0000256" key="1">
    <source>
        <dbReference type="ARBA" id="ARBA00005641"/>
    </source>
</evidence>
<evidence type="ECO:0000256" key="7">
    <source>
        <dbReference type="RuleBase" id="RU361153"/>
    </source>
</evidence>
<evidence type="ECO:0000313" key="9">
    <source>
        <dbReference type="EMBL" id="CDM70321.1"/>
    </source>
</evidence>
<dbReference type="EC" id="3.2.1.4" evidence="9"/>
<keyword evidence="6" id="KW-0624">Polysaccharide degradation</keyword>
<gene>
    <name evidence="9" type="primary">celA1</name>
    <name evidence="9" type="ORF">CM240_3204</name>
</gene>
<organism evidence="9 10">
    <name type="scientific">Clostridium bornimense</name>
    <dbReference type="NCBI Taxonomy" id="1216932"/>
    <lineage>
        <taxon>Bacteria</taxon>
        <taxon>Bacillati</taxon>
        <taxon>Bacillota</taxon>
        <taxon>Clostridia</taxon>
        <taxon>Eubacteriales</taxon>
        <taxon>Clostridiaceae</taxon>
        <taxon>Clostridium</taxon>
    </lineage>
</organism>
<evidence type="ECO:0000256" key="2">
    <source>
        <dbReference type="ARBA" id="ARBA00022801"/>
    </source>
</evidence>
<dbReference type="PROSITE" id="PS00659">
    <property type="entry name" value="GLYCOSYL_HYDROL_F5"/>
    <property type="match status" value="1"/>
</dbReference>
<dbReference type="SUPFAM" id="SSF51445">
    <property type="entry name" value="(Trans)glycosidases"/>
    <property type="match status" value="1"/>
</dbReference>
<dbReference type="InterPro" id="IPR050386">
    <property type="entry name" value="Glycosyl_hydrolase_5"/>
</dbReference>
<dbReference type="PATRIC" id="fig|1216932.3.peg.3176"/>
<evidence type="ECO:0000256" key="6">
    <source>
        <dbReference type="ARBA" id="ARBA00023326"/>
    </source>
</evidence>
<dbReference type="HOGENOM" id="CLU_018668_2_1_9"/>